<gene>
    <name evidence="3" type="ORF">VVAX_00116</name>
</gene>
<proteinExistence type="predicted"/>
<organism evidence="3">
    <name type="scientific">Variovorax paradoxus</name>
    <dbReference type="NCBI Taxonomy" id="34073"/>
    <lineage>
        <taxon>Bacteria</taxon>
        <taxon>Pseudomonadati</taxon>
        <taxon>Pseudomonadota</taxon>
        <taxon>Betaproteobacteria</taxon>
        <taxon>Burkholderiales</taxon>
        <taxon>Comamonadaceae</taxon>
        <taxon>Variovorax</taxon>
    </lineage>
</organism>
<feature type="region of interest" description="Disordered" evidence="1">
    <location>
        <begin position="83"/>
        <end position="106"/>
    </location>
</feature>
<reference evidence="3" key="1">
    <citation type="submission" date="2019-12" db="EMBL/GenBank/DDBJ databases">
        <authorList>
            <person name="Cremers G."/>
        </authorList>
    </citation>
    <scope>NUCLEOTIDE SEQUENCE</scope>
    <source>
        <strain evidence="3">Vvax</strain>
    </source>
</reference>
<accession>A0A679IJU7</accession>
<feature type="compositionally biased region" description="Polar residues" evidence="1">
    <location>
        <begin position="83"/>
        <end position="102"/>
    </location>
</feature>
<evidence type="ECO:0000256" key="1">
    <source>
        <dbReference type="SAM" id="MobiDB-lite"/>
    </source>
</evidence>
<dbReference type="InterPro" id="IPR022236">
    <property type="entry name" value="DUF3761"/>
</dbReference>
<sequence>MTKTHRARWIAAACLGFAALAAQMQAQAQVPADAPAGTTVQCKDGSYASPDAKAGACRGHKGIKTWYGKDAAAAPAAAVETQSASVGKTGVAPSTGTATRTPGSPDLTQMAAAPGGGAGKVWANDETKVYHCMGDRYYGKTKKGEYLSEADAKARGLHASHGKACG</sequence>
<keyword evidence="2" id="KW-0732">Signal</keyword>
<name>A0A679IJU7_VARPD</name>
<feature type="signal peptide" evidence="2">
    <location>
        <begin position="1"/>
        <end position="28"/>
    </location>
</feature>
<feature type="chain" id="PRO_5025686197" description="DUF3761 domain-containing protein" evidence="2">
    <location>
        <begin position="29"/>
        <end position="166"/>
    </location>
</feature>
<evidence type="ECO:0000256" key="2">
    <source>
        <dbReference type="SAM" id="SignalP"/>
    </source>
</evidence>
<protein>
    <recommendedName>
        <fullName evidence="4">DUF3761 domain-containing protein</fullName>
    </recommendedName>
</protein>
<evidence type="ECO:0008006" key="4">
    <source>
        <dbReference type="Google" id="ProtNLM"/>
    </source>
</evidence>
<dbReference type="AlphaFoldDB" id="A0A679IJU7"/>
<dbReference type="Pfam" id="PF12587">
    <property type="entry name" value="DUF3761"/>
    <property type="match status" value="1"/>
</dbReference>
<dbReference type="EMBL" id="LR743507">
    <property type="protein sequence ID" value="CAA2099197.1"/>
    <property type="molecule type" value="Genomic_DNA"/>
</dbReference>
<evidence type="ECO:0000313" key="3">
    <source>
        <dbReference type="EMBL" id="CAA2099197.1"/>
    </source>
</evidence>